<dbReference type="Proteomes" id="UP000232673">
    <property type="component" value="Unassembled WGS sequence"/>
</dbReference>
<protein>
    <submittedName>
        <fullName evidence="2">Uncharacterized protein</fullName>
    </submittedName>
</protein>
<accession>A0A2N0TV85</accession>
<keyword evidence="1" id="KW-0472">Membrane</keyword>
<sequence>MQYTNLPWIIALCCILTGSVFFHNDNEVIGFLIGILGIPLSGTACLLKEFLKEIIIKAKGEFSFNSKGYFKSSTIETSLLYYGTHSQFLQNSKIEEISVKIFPKEFPVNSPP</sequence>
<feature type="transmembrane region" description="Helical" evidence="1">
    <location>
        <begin position="5"/>
        <end position="22"/>
    </location>
</feature>
<evidence type="ECO:0000256" key="1">
    <source>
        <dbReference type="SAM" id="Phobius"/>
    </source>
</evidence>
<evidence type="ECO:0000313" key="3">
    <source>
        <dbReference type="Proteomes" id="UP000232673"/>
    </source>
</evidence>
<dbReference type="STRING" id="447422.SAMN05660903_03676"/>
<keyword evidence="1" id="KW-0812">Transmembrane</keyword>
<keyword evidence="3" id="KW-1185">Reference proteome</keyword>
<proteinExistence type="predicted"/>
<name>A0A2N0TV85_9FLAO</name>
<dbReference type="RefSeq" id="WP_079714624.1">
    <property type="nucleotide sequence ID" value="NZ_FUZC01000025.1"/>
</dbReference>
<evidence type="ECO:0000313" key="2">
    <source>
        <dbReference type="EMBL" id="PKD18657.1"/>
    </source>
</evidence>
<comment type="caution">
    <text evidence="2">The sequence shown here is derived from an EMBL/GenBank/DDBJ whole genome shotgun (WGS) entry which is preliminary data.</text>
</comment>
<keyword evidence="1" id="KW-1133">Transmembrane helix</keyword>
<dbReference type="EMBL" id="LKTS01000022">
    <property type="protein sequence ID" value="PKD18657.1"/>
    <property type="molecule type" value="Genomic_DNA"/>
</dbReference>
<organism evidence="2 3">
    <name type="scientific">Salegentibacter salinarum</name>
    <dbReference type="NCBI Taxonomy" id="447422"/>
    <lineage>
        <taxon>Bacteria</taxon>
        <taxon>Pseudomonadati</taxon>
        <taxon>Bacteroidota</taxon>
        <taxon>Flavobacteriia</taxon>
        <taxon>Flavobacteriales</taxon>
        <taxon>Flavobacteriaceae</taxon>
        <taxon>Salegentibacter</taxon>
    </lineage>
</organism>
<feature type="transmembrane region" description="Helical" evidence="1">
    <location>
        <begin position="28"/>
        <end position="47"/>
    </location>
</feature>
<reference evidence="2 3" key="1">
    <citation type="submission" date="2015-10" db="EMBL/GenBank/DDBJ databases">
        <title>Draft genome sequence of Salegentibacter salinarum KCTC 12975.</title>
        <authorList>
            <person name="Lin W."/>
            <person name="Zheng Q."/>
        </authorList>
    </citation>
    <scope>NUCLEOTIDE SEQUENCE [LARGE SCALE GENOMIC DNA]</scope>
    <source>
        <strain evidence="2 3">KCTC 12975</strain>
    </source>
</reference>
<dbReference type="AlphaFoldDB" id="A0A2N0TV85"/>
<gene>
    <name evidence="2" type="ORF">APR41_17835</name>
</gene>